<keyword evidence="2" id="KW-0472">Membrane</keyword>
<name>A0ABV3DCB5_9ACTN</name>
<keyword evidence="2" id="KW-1133">Transmembrane helix</keyword>
<feature type="compositionally biased region" description="Low complexity" evidence="1">
    <location>
        <begin position="115"/>
        <end position="145"/>
    </location>
</feature>
<evidence type="ECO:0000256" key="2">
    <source>
        <dbReference type="SAM" id="Phobius"/>
    </source>
</evidence>
<accession>A0ABV3DCB5</accession>
<sequence length="310" mass="32026">MPGRGNGLDAESYKPLTDLDPEFADDMLVVLRAEGVAAYVTPLDEEPDLLRLWVDAAATSRARALLRREREAAEERAEEGTGAGSAEDTADDTGGAAPAQDAKAPGDGPADVPVEGAADAAEGTRTAAPDAPSGTSAATSAGTAAPDEDELWAQIVAGFDTEVADPVPRWPVAEDVDNSGGAAGGRKGGVTRPGDGSFRVGVVTPGPRDWSPSDERPEDAEPDELDEDPDEHFVPPPPPPLPKTDLATKTAWTALLGGPLFLLAVVLLGRPIGEWTTFLAIAVCGGGFVALVSRLRQDHDEDDPDDGAVV</sequence>
<evidence type="ECO:0000313" key="4">
    <source>
        <dbReference type="Proteomes" id="UP001551482"/>
    </source>
</evidence>
<dbReference type="EMBL" id="JBEZFP010000013">
    <property type="protein sequence ID" value="MEU8133381.1"/>
    <property type="molecule type" value="Genomic_DNA"/>
</dbReference>
<feature type="transmembrane region" description="Helical" evidence="2">
    <location>
        <begin position="275"/>
        <end position="292"/>
    </location>
</feature>
<feature type="region of interest" description="Disordered" evidence="1">
    <location>
        <begin position="171"/>
        <end position="242"/>
    </location>
</feature>
<feature type="compositionally biased region" description="Acidic residues" evidence="1">
    <location>
        <begin position="216"/>
        <end position="230"/>
    </location>
</feature>
<dbReference type="Proteomes" id="UP001551482">
    <property type="component" value="Unassembled WGS sequence"/>
</dbReference>
<keyword evidence="4" id="KW-1185">Reference proteome</keyword>
<organism evidence="3 4">
    <name type="scientific">Streptodolium elevatio</name>
    <dbReference type="NCBI Taxonomy" id="3157996"/>
    <lineage>
        <taxon>Bacteria</taxon>
        <taxon>Bacillati</taxon>
        <taxon>Actinomycetota</taxon>
        <taxon>Actinomycetes</taxon>
        <taxon>Kitasatosporales</taxon>
        <taxon>Streptomycetaceae</taxon>
        <taxon>Streptodolium</taxon>
    </lineage>
</organism>
<feature type="compositionally biased region" description="Basic and acidic residues" evidence="1">
    <location>
        <begin position="69"/>
        <end position="79"/>
    </location>
</feature>
<feature type="transmembrane region" description="Helical" evidence="2">
    <location>
        <begin position="251"/>
        <end position="269"/>
    </location>
</feature>
<evidence type="ECO:0000256" key="1">
    <source>
        <dbReference type="SAM" id="MobiDB-lite"/>
    </source>
</evidence>
<keyword evidence="2" id="KW-0812">Transmembrane</keyword>
<dbReference type="RefSeq" id="WP_358350755.1">
    <property type="nucleotide sequence ID" value="NZ_JBEZFP010000013.1"/>
</dbReference>
<proteinExistence type="predicted"/>
<feature type="compositionally biased region" description="Low complexity" evidence="1">
    <location>
        <begin position="84"/>
        <end position="97"/>
    </location>
</feature>
<evidence type="ECO:0000313" key="3">
    <source>
        <dbReference type="EMBL" id="MEU8133381.1"/>
    </source>
</evidence>
<protein>
    <submittedName>
        <fullName evidence="3">Uncharacterized protein</fullName>
    </submittedName>
</protein>
<reference evidence="3 4" key="1">
    <citation type="submission" date="2024-06" db="EMBL/GenBank/DDBJ databases">
        <title>The Natural Products Discovery Center: Release of the First 8490 Sequenced Strains for Exploring Actinobacteria Biosynthetic Diversity.</title>
        <authorList>
            <person name="Kalkreuter E."/>
            <person name="Kautsar S.A."/>
            <person name="Yang D."/>
            <person name="Bader C.D."/>
            <person name="Teijaro C.N."/>
            <person name="Fluegel L."/>
            <person name="Davis C.M."/>
            <person name="Simpson J.R."/>
            <person name="Lauterbach L."/>
            <person name="Steele A.D."/>
            <person name="Gui C."/>
            <person name="Meng S."/>
            <person name="Li G."/>
            <person name="Viehrig K."/>
            <person name="Ye F."/>
            <person name="Su P."/>
            <person name="Kiefer A.F."/>
            <person name="Nichols A."/>
            <person name="Cepeda A.J."/>
            <person name="Yan W."/>
            <person name="Fan B."/>
            <person name="Jiang Y."/>
            <person name="Adhikari A."/>
            <person name="Zheng C.-J."/>
            <person name="Schuster L."/>
            <person name="Cowan T.M."/>
            <person name="Smanski M.J."/>
            <person name="Chevrette M.G."/>
            <person name="De Carvalho L.P.S."/>
            <person name="Shen B."/>
        </authorList>
    </citation>
    <scope>NUCLEOTIDE SEQUENCE [LARGE SCALE GENOMIC DNA]</scope>
    <source>
        <strain evidence="3 4">NPDC048946</strain>
    </source>
</reference>
<feature type="region of interest" description="Disordered" evidence="1">
    <location>
        <begin position="69"/>
        <end position="157"/>
    </location>
</feature>
<gene>
    <name evidence="3" type="ORF">AB0C36_07725</name>
</gene>
<comment type="caution">
    <text evidence="3">The sequence shown here is derived from an EMBL/GenBank/DDBJ whole genome shotgun (WGS) entry which is preliminary data.</text>
</comment>